<dbReference type="GO" id="GO:0006281">
    <property type="term" value="P:DNA repair"/>
    <property type="evidence" value="ECO:0007669"/>
    <property type="project" value="InterPro"/>
</dbReference>
<dbReference type="Gene3D" id="3.30.420.10">
    <property type="entry name" value="Ribonuclease H-like superfamily/Ribonuclease H"/>
    <property type="match status" value="1"/>
</dbReference>
<dbReference type="GO" id="GO:0006310">
    <property type="term" value="P:DNA recombination"/>
    <property type="evidence" value="ECO:0007669"/>
    <property type="project" value="InterPro"/>
</dbReference>
<sequence length="183" mass="21709">MNILSIDVGIINLGYVFANILDNEITVIECNRIDITNMRHRSVSFCDCKLHHEFCIPDYLDHFIQEHRDIFDTADIILIERQPPMGITNVQDLLFVKFRSKIKLISPGSVHKFFNMSNDYSFRKKQSQHISDSYLNTNINYNNNDRKHDITDAMLMILYYFKKMYKKKGITDFEEFRLISQII</sequence>
<dbReference type="GO" id="GO:0016788">
    <property type="term" value="F:hydrolase activity, acting on ester bonds"/>
    <property type="evidence" value="ECO:0007669"/>
    <property type="project" value="InterPro"/>
</dbReference>
<dbReference type="EMBL" id="MN740137">
    <property type="protein sequence ID" value="QHT89214.1"/>
    <property type="molecule type" value="Genomic_DNA"/>
</dbReference>
<accession>A0A6C0I8E3</accession>
<dbReference type="InterPro" id="IPR012337">
    <property type="entry name" value="RNaseH-like_sf"/>
</dbReference>
<dbReference type="GO" id="GO:0000400">
    <property type="term" value="F:four-way junction DNA binding"/>
    <property type="evidence" value="ECO:0007669"/>
    <property type="project" value="InterPro"/>
</dbReference>
<keyword evidence="1" id="KW-0378">Hydrolase</keyword>
<reference evidence="2" key="1">
    <citation type="journal article" date="2020" name="Nature">
        <title>Giant virus diversity and host interactions through global metagenomics.</title>
        <authorList>
            <person name="Schulz F."/>
            <person name="Roux S."/>
            <person name="Paez-Espino D."/>
            <person name="Jungbluth S."/>
            <person name="Walsh D.A."/>
            <person name="Denef V.J."/>
            <person name="McMahon K.D."/>
            <person name="Konstantinidis K.T."/>
            <person name="Eloe-Fadrosh E.A."/>
            <person name="Kyrpides N.C."/>
            <person name="Woyke T."/>
        </authorList>
    </citation>
    <scope>NUCLEOTIDE SEQUENCE</scope>
    <source>
        <strain evidence="2">GVMAG-M-3300023184-53</strain>
    </source>
</reference>
<name>A0A6C0I8E3_9ZZZZ</name>
<dbReference type="InterPro" id="IPR036397">
    <property type="entry name" value="RNaseH_sf"/>
</dbReference>
<organism evidence="2">
    <name type="scientific">viral metagenome</name>
    <dbReference type="NCBI Taxonomy" id="1070528"/>
    <lineage>
        <taxon>unclassified sequences</taxon>
        <taxon>metagenomes</taxon>
        <taxon>organismal metagenomes</taxon>
    </lineage>
</organism>
<evidence type="ECO:0008006" key="3">
    <source>
        <dbReference type="Google" id="ProtNLM"/>
    </source>
</evidence>
<dbReference type="InterPro" id="IPR006932">
    <property type="entry name" value="HJ-resolvase_A22"/>
</dbReference>
<dbReference type="SUPFAM" id="SSF53098">
    <property type="entry name" value="Ribonuclease H-like"/>
    <property type="match status" value="1"/>
</dbReference>
<dbReference type="AlphaFoldDB" id="A0A6C0I8E3"/>
<dbReference type="Pfam" id="PF04848">
    <property type="entry name" value="Pox_A22"/>
    <property type="match status" value="1"/>
</dbReference>
<evidence type="ECO:0000313" key="2">
    <source>
        <dbReference type="EMBL" id="QHT89214.1"/>
    </source>
</evidence>
<dbReference type="GO" id="GO:0000287">
    <property type="term" value="F:magnesium ion binding"/>
    <property type="evidence" value="ECO:0007669"/>
    <property type="project" value="InterPro"/>
</dbReference>
<evidence type="ECO:0000256" key="1">
    <source>
        <dbReference type="ARBA" id="ARBA00022801"/>
    </source>
</evidence>
<protein>
    <recommendedName>
        <fullName evidence="3">Mitochondrial resolvase Ydc2 catalytic domain-containing protein</fullName>
    </recommendedName>
</protein>
<proteinExistence type="predicted"/>